<dbReference type="Pfam" id="PF03816">
    <property type="entry name" value="LytR_cpsA_psr"/>
    <property type="match status" value="1"/>
</dbReference>
<feature type="compositionally biased region" description="Low complexity" evidence="2">
    <location>
        <begin position="404"/>
        <end position="414"/>
    </location>
</feature>
<keyword evidence="3" id="KW-0472">Membrane</keyword>
<name>A0ABN1AWG1_9ACTN</name>
<evidence type="ECO:0000256" key="2">
    <source>
        <dbReference type="SAM" id="MobiDB-lite"/>
    </source>
</evidence>
<reference evidence="5 6" key="1">
    <citation type="journal article" date="2019" name="Int. J. Syst. Evol. Microbiol.">
        <title>The Global Catalogue of Microorganisms (GCM) 10K type strain sequencing project: providing services to taxonomists for standard genome sequencing and annotation.</title>
        <authorList>
            <consortium name="The Broad Institute Genomics Platform"/>
            <consortium name="The Broad Institute Genome Sequencing Center for Infectious Disease"/>
            <person name="Wu L."/>
            <person name="Ma J."/>
        </authorList>
    </citation>
    <scope>NUCLEOTIDE SEQUENCE [LARGE SCALE GENOMIC DNA]</scope>
    <source>
        <strain evidence="5 6">JCM 10649</strain>
    </source>
</reference>
<feature type="transmembrane region" description="Helical" evidence="3">
    <location>
        <begin position="45"/>
        <end position="71"/>
    </location>
</feature>
<accession>A0ABN1AWG1</accession>
<dbReference type="Gene3D" id="3.40.630.190">
    <property type="entry name" value="LCP protein"/>
    <property type="match status" value="1"/>
</dbReference>
<dbReference type="InterPro" id="IPR004474">
    <property type="entry name" value="LytR_CpsA_psr"/>
</dbReference>
<protein>
    <recommendedName>
        <fullName evidence="4">Cell envelope-related transcriptional attenuator domain-containing protein</fullName>
    </recommendedName>
</protein>
<evidence type="ECO:0000313" key="6">
    <source>
        <dbReference type="Proteomes" id="UP001499895"/>
    </source>
</evidence>
<dbReference type="PANTHER" id="PTHR33392:SF6">
    <property type="entry name" value="POLYISOPRENYL-TEICHOIC ACID--PEPTIDOGLYCAN TEICHOIC ACID TRANSFERASE TAGU"/>
    <property type="match status" value="1"/>
</dbReference>
<keyword evidence="3" id="KW-0812">Transmembrane</keyword>
<keyword evidence="6" id="KW-1185">Reference proteome</keyword>
<feature type="compositionally biased region" description="Gly residues" evidence="2">
    <location>
        <begin position="15"/>
        <end position="24"/>
    </location>
</feature>
<evidence type="ECO:0000313" key="5">
    <source>
        <dbReference type="EMBL" id="GAA0485262.1"/>
    </source>
</evidence>
<feature type="compositionally biased region" description="Basic and acidic residues" evidence="2">
    <location>
        <begin position="1"/>
        <end position="14"/>
    </location>
</feature>
<organism evidence="5 6">
    <name type="scientific">Streptomyces stramineus</name>
    <dbReference type="NCBI Taxonomy" id="173861"/>
    <lineage>
        <taxon>Bacteria</taxon>
        <taxon>Bacillati</taxon>
        <taxon>Actinomycetota</taxon>
        <taxon>Actinomycetes</taxon>
        <taxon>Kitasatosporales</taxon>
        <taxon>Streptomycetaceae</taxon>
        <taxon>Streptomyces</taxon>
    </lineage>
</organism>
<dbReference type="EMBL" id="BAAAHB010000087">
    <property type="protein sequence ID" value="GAA0485262.1"/>
    <property type="molecule type" value="Genomic_DNA"/>
</dbReference>
<evidence type="ECO:0000259" key="4">
    <source>
        <dbReference type="Pfam" id="PF03816"/>
    </source>
</evidence>
<dbReference type="NCBIfam" id="TIGR00350">
    <property type="entry name" value="lytR_cpsA_psr"/>
    <property type="match status" value="1"/>
</dbReference>
<dbReference type="InterPro" id="IPR050922">
    <property type="entry name" value="LytR/CpsA/Psr_CW_biosynth"/>
</dbReference>
<sequence>MRDDYRYRSPRAGERGGGGIGGSRGSRPRGQANVRRTRKRKPPRAAAAARIAVCLASLVVLLTSGIGWAAYRWLNHGLITSSALDALRDGGARRDGSVNVLLIGLDSRKDMNGDDLPKEFVQRELHAGSSGIGGYNTNTLILMHIPAGGGKVTAFSIPRDDYVEIAGGRGEHKIKEAYGLAKAEAASRLSAEGVRGAELEHRGREAGREATLATVQQFLGVPIDHFAEVNLLGFYDIAKVVQPVPVCLKKAVRDRYSGADFSAGPQNLDARQALSFVRQRHGLAGGDLDRTHRQQAFLSSVTYKLKSEGVWGDMGKLQGLFDVVKKDIVMDDRWNILDFARQAPNLTGGNAEFHTLPIAGFATRKGEAVNLVDRTKVRNLVQSMIGPGAPPAADSAKNGGRPGAGSAPRGRVAVPPAKAPDSAFQGPPVRMGGVPCVN</sequence>
<evidence type="ECO:0000256" key="1">
    <source>
        <dbReference type="ARBA" id="ARBA00006068"/>
    </source>
</evidence>
<proteinExistence type="inferred from homology"/>
<feature type="region of interest" description="Disordered" evidence="2">
    <location>
        <begin position="1"/>
        <end position="43"/>
    </location>
</feature>
<dbReference type="Proteomes" id="UP001499895">
    <property type="component" value="Unassembled WGS sequence"/>
</dbReference>
<comment type="similarity">
    <text evidence="1">Belongs to the LytR/CpsA/Psr (LCP) family.</text>
</comment>
<evidence type="ECO:0000256" key="3">
    <source>
        <dbReference type="SAM" id="Phobius"/>
    </source>
</evidence>
<feature type="region of interest" description="Disordered" evidence="2">
    <location>
        <begin position="385"/>
        <end position="438"/>
    </location>
</feature>
<dbReference type="RefSeq" id="WP_344095471.1">
    <property type="nucleotide sequence ID" value="NZ_BAAAHB010000087.1"/>
</dbReference>
<gene>
    <name evidence="5" type="ORF">GCM10009544_53540</name>
</gene>
<comment type="caution">
    <text evidence="5">The sequence shown here is derived from an EMBL/GenBank/DDBJ whole genome shotgun (WGS) entry which is preliminary data.</text>
</comment>
<feature type="domain" description="Cell envelope-related transcriptional attenuator" evidence="4">
    <location>
        <begin position="136"/>
        <end position="306"/>
    </location>
</feature>
<dbReference type="PANTHER" id="PTHR33392">
    <property type="entry name" value="POLYISOPRENYL-TEICHOIC ACID--PEPTIDOGLYCAN TEICHOIC ACID TRANSFERASE TAGU"/>
    <property type="match status" value="1"/>
</dbReference>
<keyword evidence="3" id="KW-1133">Transmembrane helix</keyword>